<accession>A0ABV4X259</accession>
<dbReference type="EMBL" id="JBHFNQ010000064">
    <property type="protein sequence ID" value="MFB2876854.1"/>
    <property type="molecule type" value="Genomic_DNA"/>
</dbReference>
<gene>
    <name evidence="1" type="ORF">ACE1CC_08160</name>
</gene>
<keyword evidence="2" id="KW-1185">Reference proteome</keyword>
<evidence type="ECO:0000313" key="2">
    <source>
        <dbReference type="Proteomes" id="UP001576774"/>
    </source>
</evidence>
<name>A0ABV4X259_9CYAN</name>
<proteinExistence type="predicted"/>
<evidence type="ECO:0008006" key="3">
    <source>
        <dbReference type="Google" id="ProtNLM"/>
    </source>
</evidence>
<dbReference type="Proteomes" id="UP001576774">
    <property type="component" value="Unassembled WGS sequence"/>
</dbReference>
<sequence>MDKPKYLADEKGNINIVLPVSGVNVSLRPPKGKDLAAIEKASKTEDITNVEIMASTIALLASPKMSKDEALELDGEDLIELGQALSFFRVLGRNSQ</sequence>
<dbReference type="RefSeq" id="WP_413269974.1">
    <property type="nucleotide sequence ID" value="NZ_JBHFNQ010000064.1"/>
</dbReference>
<comment type="caution">
    <text evidence="1">The sequence shown here is derived from an EMBL/GenBank/DDBJ whole genome shotgun (WGS) entry which is preliminary data.</text>
</comment>
<protein>
    <recommendedName>
        <fullName evidence="3">Phage tail assembly protein</fullName>
    </recommendedName>
</protein>
<reference evidence="1 2" key="1">
    <citation type="submission" date="2024-09" db="EMBL/GenBank/DDBJ databases">
        <title>Floridaenema gen nov. (Aerosakkonemataceae, Aerosakkonematales ord. nov., Cyanobacteria) from benthic tropical and subtropical fresh waters, with the description of four new species.</title>
        <authorList>
            <person name="Moretto J.A."/>
            <person name="Berthold D.E."/>
            <person name="Lefler F.W."/>
            <person name="Huang I.-S."/>
            <person name="Laughinghouse H. IV."/>
        </authorList>
    </citation>
    <scope>NUCLEOTIDE SEQUENCE [LARGE SCALE GENOMIC DNA]</scope>
    <source>
        <strain evidence="1 2">BLCC-F46</strain>
    </source>
</reference>
<organism evidence="1 2">
    <name type="scientific">Floridaenema aerugineum BLCC-F46</name>
    <dbReference type="NCBI Taxonomy" id="3153654"/>
    <lineage>
        <taxon>Bacteria</taxon>
        <taxon>Bacillati</taxon>
        <taxon>Cyanobacteriota</taxon>
        <taxon>Cyanophyceae</taxon>
        <taxon>Oscillatoriophycideae</taxon>
        <taxon>Aerosakkonematales</taxon>
        <taxon>Aerosakkonemataceae</taxon>
        <taxon>Floridanema</taxon>
        <taxon>Floridanema aerugineum</taxon>
    </lineage>
</organism>
<evidence type="ECO:0000313" key="1">
    <source>
        <dbReference type="EMBL" id="MFB2876854.1"/>
    </source>
</evidence>